<keyword evidence="1" id="KW-0812">Transmembrane</keyword>
<dbReference type="Pfam" id="PF18935">
    <property type="entry name" value="DUF5683"/>
    <property type="match status" value="1"/>
</dbReference>
<organism evidence="3">
    <name type="scientific">hydrothermal vent metagenome</name>
    <dbReference type="NCBI Taxonomy" id="652676"/>
    <lineage>
        <taxon>unclassified sequences</taxon>
        <taxon>metagenomes</taxon>
        <taxon>ecological metagenomes</taxon>
    </lineage>
</organism>
<dbReference type="InterPro" id="IPR043738">
    <property type="entry name" value="DUF5683"/>
</dbReference>
<proteinExistence type="predicted"/>
<sequence>MQSKFLYLVAFCVFPFMLFAQNDSKTTQGSLGDKNIVVQDTTARKAIDPLSPSKAAFYSAILPGLGQAYNKKYWKIPLVYAALGTGIYFYIDNNNQYNRYRDAFKNRLAGFDNDEFWGTDINDNPLSTPNISNDGLIRAQRTLKRNKELSLLITIGIYALNIIDANVDAHLLQFNVDDNLALKPHFNFNEFDATTNLGLTLNFQF</sequence>
<evidence type="ECO:0000256" key="1">
    <source>
        <dbReference type="SAM" id="Phobius"/>
    </source>
</evidence>
<name>A0A3B0QQI3_9ZZZZ</name>
<gene>
    <name evidence="3" type="ORF">MNBD_BACTEROID02-947</name>
</gene>
<reference evidence="3" key="1">
    <citation type="submission" date="2018-06" db="EMBL/GenBank/DDBJ databases">
        <authorList>
            <person name="Zhirakovskaya E."/>
        </authorList>
    </citation>
    <scope>NUCLEOTIDE SEQUENCE</scope>
</reference>
<dbReference type="AlphaFoldDB" id="A0A3B0QQI3"/>
<keyword evidence="1" id="KW-1133">Transmembrane helix</keyword>
<feature type="domain" description="DUF5683" evidence="2">
    <location>
        <begin position="49"/>
        <end position="205"/>
    </location>
</feature>
<evidence type="ECO:0000313" key="3">
    <source>
        <dbReference type="EMBL" id="VAV82761.1"/>
    </source>
</evidence>
<dbReference type="EMBL" id="UOEB01000033">
    <property type="protein sequence ID" value="VAV82761.1"/>
    <property type="molecule type" value="Genomic_DNA"/>
</dbReference>
<accession>A0A3B0QQI3</accession>
<keyword evidence="1" id="KW-0472">Membrane</keyword>
<protein>
    <recommendedName>
        <fullName evidence="2">DUF5683 domain-containing protein</fullName>
    </recommendedName>
</protein>
<evidence type="ECO:0000259" key="2">
    <source>
        <dbReference type="Pfam" id="PF18935"/>
    </source>
</evidence>
<feature type="transmembrane region" description="Helical" evidence="1">
    <location>
        <begin position="73"/>
        <end position="91"/>
    </location>
</feature>